<evidence type="ECO:0000256" key="7">
    <source>
        <dbReference type="ARBA" id="ARBA00023065"/>
    </source>
</evidence>
<comment type="similarity">
    <text evidence="11 12">Belongs to the TonB-dependent receptor family.</text>
</comment>
<dbReference type="PANTHER" id="PTHR32552:SF81">
    <property type="entry name" value="TONB-DEPENDENT OUTER MEMBRANE RECEPTOR"/>
    <property type="match status" value="1"/>
</dbReference>
<name>A0ABQ0AD07_9GAMM</name>
<dbReference type="InterPro" id="IPR012910">
    <property type="entry name" value="Plug_dom"/>
</dbReference>
<keyword evidence="2 11" id="KW-0813">Transport</keyword>
<feature type="chain" id="PRO_5045117828" evidence="13">
    <location>
        <begin position="26"/>
        <end position="709"/>
    </location>
</feature>
<keyword evidence="16" id="KW-0675">Receptor</keyword>
<evidence type="ECO:0000256" key="6">
    <source>
        <dbReference type="ARBA" id="ARBA00023004"/>
    </source>
</evidence>
<dbReference type="Pfam" id="PF00593">
    <property type="entry name" value="TonB_dep_Rec_b-barrel"/>
    <property type="match status" value="1"/>
</dbReference>
<feature type="domain" description="TonB-dependent receptor plug" evidence="15">
    <location>
        <begin position="46"/>
        <end position="155"/>
    </location>
</feature>
<keyword evidence="13" id="KW-0732">Signal</keyword>
<sequence length="709" mass="77861">MTNKRRLITAAIASTSLLSTNFIYAQEEKLLEEITVTATKREQSIYEVPIAISAFDGDKLAEQGIIDIVDIGKFVPNLNITQFSAGHNSSSNPFIRGIGLQDHLITTDPGISVYVDGVYLGRQVGQNWNLTNIERVEVLRGPQGTLYGRNSIGGAINIITKDPGSDPGAKVSIEAGSRDRLNGDFYADVALSETLAFSVTGGFKKRGGIGDFTNVPNASFDVGENEEVFSRIAFKYEPSDSFRLVIAADANDGEGGLRPYDTLIDEIPTGSLFQAGFRNSDQAPNPFDNATAQVDQTVVTNEASGISITADWDWSETLASKIVASQRESEYQAGLDDDSLEANFLAFPEQGDADQTSIEFQLNGDLGSWDFVSGLYYYEEEGSNSQVNTFFNGDGPGTFFIGQEVESYAVFANVGFDLTEQFRLAVGVRYTEDEKDAETDVGIGLFTNSAEFDEVSWDISATYTFDNGNSIYGAIQNGYQSGQFPARPFCLFGDANCFFASDNITAINYEVGIKGEWIPGLQMSAAFFYTEYEDLPYQVSTTTGQGFATTNLVVEQTSVGFEWESTLRVTDYLLLQSSLGLIEVDVDEQDGVQPEAPLTPEVTLSIGPEFHWTLESGAGITARIDYSYRDEMFGEPSNDPGRFTQIDSRELINANISYQSPDDKWSLSLYGRNITDERYDNARLNTGDYVLRILSNDPSEFGLRFSTTF</sequence>
<keyword evidence="5 11" id="KW-0812">Transmembrane</keyword>
<evidence type="ECO:0000256" key="1">
    <source>
        <dbReference type="ARBA" id="ARBA00004571"/>
    </source>
</evidence>
<evidence type="ECO:0000259" key="14">
    <source>
        <dbReference type="Pfam" id="PF00593"/>
    </source>
</evidence>
<evidence type="ECO:0000256" key="13">
    <source>
        <dbReference type="SAM" id="SignalP"/>
    </source>
</evidence>
<keyword evidence="10 11" id="KW-0998">Cell outer membrane</keyword>
<evidence type="ECO:0000313" key="16">
    <source>
        <dbReference type="EMBL" id="GAA6169534.1"/>
    </source>
</evidence>
<keyword evidence="17" id="KW-1185">Reference proteome</keyword>
<accession>A0ABQ0AD07</accession>
<dbReference type="InterPro" id="IPR000531">
    <property type="entry name" value="Beta-barrel_TonB"/>
</dbReference>
<evidence type="ECO:0000256" key="4">
    <source>
        <dbReference type="ARBA" id="ARBA00022496"/>
    </source>
</evidence>
<gene>
    <name evidence="16" type="ORF">NBRC116591_33450</name>
</gene>
<evidence type="ECO:0000256" key="8">
    <source>
        <dbReference type="ARBA" id="ARBA00023077"/>
    </source>
</evidence>
<dbReference type="InterPro" id="IPR039426">
    <property type="entry name" value="TonB-dep_rcpt-like"/>
</dbReference>
<evidence type="ECO:0000256" key="10">
    <source>
        <dbReference type="ARBA" id="ARBA00023237"/>
    </source>
</evidence>
<comment type="caution">
    <text evidence="16">The sequence shown here is derived from an EMBL/GenBank/DDBJ whole genome shotgun (WGS) entry which is preliminary data.</text>
</comment>
<feature type="domain" description="TonB-dependent receptor-like beta-barrel" evidence="14">
    <location>
        <begin position="268"/>
        <end position="674"/>
    </location>
</feature>
<comment type="subcellular location">
    <subcellularLocation>
        <location evidence="1 11">Cell outer membrane</location>
        <topology evidence="1 11">Multi-pass membrane protein</topology>
    </subcellularLocation>
</comment>
<dbReference type="EMBL" id="BAABWN010000012">
    <property type="protein sequence ID" value="GAA6169534.1"/>
    <property type="molecule type" value="Genomic_DNA"/>
</dbReference>
<organism evidence="16 17">
    <name type="scientific">Sessilibacter corallicola</name>
    <dbReference type="NCBI Taxonomy" id="2904075"/>
    <lineage>
        <taxon>Bacteria</taxon>
        <taxon>Pseudomonadati</taxon>
        <taxon>Pseudomonadota</taxon>
        <taxon>Gammaproteobacteria</taxon>
        <taxon>Cellvibrionales</taxon>
        <taxon>Cellvibrionaceae</taxon>
        <taxon>Sessilibacter</taxon>
    </lineage>
</organism>
<keyword evidence="7" id="KW-0406">Ion transport</keyword>
<reference evidence="16 17" key="1">
    <citation type="submission" date="2024-04" db="EMBL/GenBank/DDBJ databases">
        <title>Draft genome sequence of Sessilibacter corallicola NBRC 116591.</title>
        <authorList>
            <person name="Miyakawa T."/>
            <person name="Kusuya Y."/>
            <person name="Miura T."/>
        </authorList>
    </citation>
    <scope>NUCLEOTIDE SEQUENCE [LARGE SCALE GENOMIC DNA]</scope>
    <source>
        <strain evidence="16 17">KU-00831-HH</strain>
    </source>
</reference>
<evidence type="ECO:0000256" key="5">
    <source>
        <dbReference type="ARBA" id="ARBA00022692"/>
    </source>
</evidence>
<dbReference type="Gene3D" id="2.40.170.20">
    <property type="entry name" value="TonB-dependent receptor, beta-barrel domain"/>
    <property type="match status" value="1"/>
</dbReference>
<dbReference type="PROSITE" id="PS52016">
    <property type="entry name" value="TONB_DEPENDENT_REC_3"/>
    <property type="match status" value="1"/>
</dbReference>
<evidence type="ECO:0000256" key="12">
    <source>
        <dbReference type="RuleBase" id="RU003357"/>
    </source>
</evidence>
<keyword evidence="4" id="KW-0410">Iron transport</keyword>
<dbReference type="RefSeq" id="WP_353304035.1">
    <property type="nucleotide sequence ID" value="NZ_BAABWN010000012.1"/>
</dbReference>
<proteinExistence type="inferred from homology"/>
<dbReference type="InterPro" id="IPR036942">
    <property type="entry name" value="Beta-barrel_TonB_sf"/>
</dbReference>
<dbReference type="SUPFAM" id="SSF56935">
    <property type="entry name" value="Porins"/>
    <property type="match status" value="1"/>
</dbReference>
<evidence type="ECO:0000256" key="3">
    <source>
        <dbReference type="ARBA" id="ARBA00022452"/>
    </source>
</evidence>
<dbReference type="Proteomes" id="UP001465153">
    <property type="component" value="Unassembled WGS sequence"/>
</dbReference>
<protein>
    <submittedName>
        <fullName evidence="16">TonB-dependent receptor</fullName>
    </submittedName>
</protein>
<keyword evidence="9 11" id="KW-0472">Membrane</keyword>
<keyword evidence="3 11" id="KW-1134">Transmembrane beta strand</keyword>
<keyword evidence="8 12" id="KW-0798">TonB box</keyword>
<feature type="signal peptide" evidence="13">
    <location>
        <begin position="1"/>
        <end position="25"/>
    </location>
</feature>
<dbReference type="CDD" id="cd01347">
    <property type="entry name" value="ligand_gated_channel"/>
    <property type="match status" value="1"/>
</dbReference>
<keyword evidence="6" id="KW-0408">Iron</keyword>
<evidence type="ECO:0000259" key="15">
    <source>
        <dbReference type="Pfam" id="PF07715"/>
    </source>
</evidence>
<evidence type="ECO:0000256" key="9">
    <source>
        <dbReference type="ARBA" id="ARBA00023136"/>
    </source>
</evidence>
<dbReference type="Pfam" id="PF07715">
    <property type="entry name" value="Plug"/>
    <property type="match status" value="1"/>
</dbReference>
<evidence type="ECO:0000313" key="17">
    <source>
        <dbReference type="Proteomes" id="UP001465153"/>
    </source>
</evidence>
<evidence type="ECO:0000256" key="2">
    <source>
        <dbReference type="ARBA" id="ARBA00022448"/>
    </source>
</evidence>
<evidence type="ECO:0000256" key="11">
    <source>
        <dbReference type="PROSITE-ProRule" id="PRU01360"/>
    </source>
</evidence>
<dbReference type="PANTHER" id="PTHR32552">
    <property type="entry name" value="FERRICHROME IRON RECEPTOR-RELATED"/>
    <property type="match status" value="1"/>
</dbReference>